<name>A0A2A5B559_9GAMM</name>
<comment type="caution">
    <text evidence="4">The sequence shown here is derived from an EMBL/GenBank/DDBJ whole genome shotgun (WGS) entry which is preliminary data.</text>
</comment>
<gene>
    <name evidence="4" type="ORF">COA96_05765</name>
</gene>
<dbReference type="InterPro" id="IPR006683">
    <property type="entry name" value="Thioestr_dom"/>
</dbReference>
<evidence type="ECO:0000256" key="1">
    <source>
        <dbReference type="ARBA" id="ARBA00008324"/>
    </source>
</evidence>
<dbReference type="SUPFAM" id="SSF54637">
    <property type="entry name" value="Thioesterase/thiol ester dehydrase-isomerase"/>
    <property type="match status" value="1"/>
</dbReference>
<keyword evidence="2" id="KW-0378">Hydrolase</keyword>
<proteinExistence type="inferred from homology"/>
<organism evidence="4 5">
    <name type="scientific">SAR86 cluster bacterium</name>
    <dbReference type="NCBI Taxonomy" id="2030880"/>
    <lineage>
        <taxon>Bacteria</taxon>
        <taxon>Pseudomonadati</taxon>
        <taxon>Pseudomonadota</taxon>
        <taxon>Gammaproteobacteria</taxon>
        <taxon>SAR86 cluster</taxon>
    </lineage>
</organism>
<comment type="similarity">
    <text evidence="1">Belongs to the thioesterase PaaI family.</text>
</comment>
<evidence type="ECO:0000313" key="5">
    <source>
        <dbReference type="Proteomes" id="UP000218327"/>
    </source>
</evidence>
<feature type="domain" description="Thioesterase" evidence="3">
    <location>
        <begin position="54"/>
        <end position="126"/>
    </location>
</feature>
<dbReference type="InterPro" id="IPR039298">
    <property type="entry name" value="ACOT13"/>
</dbReference>
<dbReference type="GO" id="GO:0047617">
    <property type="term" value="F:fatty acyl-CoA hydrolase activity"/>
    <property type="evidence" value="ECO:0007669"/>
    <property type="project" value="InterPro"/>
</dbReference>
<dbReference type="Pfam" id="PF03061">
    <property type="entry name" value="4HBT"/>
    <property type="match status" value="1"/>
</dbReference>
<dbReference type="InterPro" id="IPR003736">
    <property type="entry name" value="PAAI_dom"/>
</dbReference>
<evidence type="ECO:0000256" key="2">
    <source>
        <dbReference type="ARBA" id="ARBA00022801"/>
    </source>
</evidence>
<sequence>MAFKAEDYGIPSLYQHWVGDKAEDYIGPFFFTMEQGNPRTAFRVEEHHCNAHESVHGGVLMAFADYTLCLGANGGESESVATVSCNCEFIAPALKGALIYGKGEVIRRGGSMVFVRCELLEEETVVLIASAVIKRIRKK</sequence>
<dbReference type="CDD" id="cd03443">
    <property type="entry name" value="PaaI_thioesterase"/>
    <property type="match status" value="1"/>
</dbReference>
<dbReference type="PANTHER" id="PTHR21660">
    <property type="entry name" value="THIOESTERASE SUPERFAMILY MEMBER-RELATED"/>
    <property type="match status" value="1"/>
</dbReference>
<dbReference type="Gene3D" id="3.10.129.10">
    <property type="entry name" value="Hotdog Thioesterase"/>
    <property type="match status" value="1"/>
</dbReference>
<protein>
    <submittedName>
        <fullName evidence="4">Thioesterase</fullName>
    </submittedName>
</protein>
<dbReference type="AlphaFoldDB" id="A0A2A5B559"/>
<reference evidence="5" key="1">
    <citation type="submission" date="2017-08" db="EMBL/GenBank/DDBJ databases">
        <title>A dynamic microbial community with high functional redundancy inhabits the cold, oxic subseafloor aquifer.</title>
        <authorList>
            <person name="Tully B.J."/>
            <person name="Wheat C.G."/>
            <person name="Glazer B.T."/>
            <person name="Huber J.A."/>
        </authorList>
    </citation>
    <scope>NUCLEOTIDE SEQUENCE [LARGE SCALE GENOMIC DNA]</scope>
</reference>
<dbReference type="NCBIfam" id="TIGR00369">
    <property type="entry name" value="unchar_dom_1"/>
    <property type="match status" value="1"/>
</dbReference>
<dbReference type="InterPro" id="IPR029069">
    <property type="entry name" value="HotDog_dom_sf"/>
</dbReference>
<dbReference type="Proteomes" id="UP000218327">
    <property type="component" value="Unassembled WGS sequence"/>
</dbReference>
<dbReference type="EMBL" id="NVVJ01000012">
    <property type="protein sequence ID" value="PCJ26248.1"/>
    <property type="molecule type" value="Genomic_DNA"/>
</dbReference>
<evidence type="ECO:0000259" key="3">
    <source>
        <dbReference type="Pfam" id="PF03061"/>
    </source>
</evidence>
<dbReference type="PANTHER" id="PTHR21660:SF1">
    <property type="entry name" value="ACYL-COENZYME A THIOESTERASE 13"/>
    <property type="match status" value="1"/>
</dbReference>
<evidence type="ECO:0000313" key="4">
    <source>
        <dbReference type="EMBL" id="PCJ26248.1"/>
    </source>
</evidence>
<accession>A0A2A5B559</accession>